<dbReference type="InterPro" id="IPR007312">
    <property type="entry name" value="Phosphoesterase"/>
</dbReference>
<sequence>MNRRDFLLNSTKALFGTAALTSFPMSIQKALAIDAKVETGTIKDVKHVVILTQENRSFDNYFGTLKGVRGFGDRFTIPLTQGRKVWEQYDANKNKVYPYHLDSKRGNAQRVSGTPHSWTDGQYAWDHGRMGNWVQYKQPQSMGYYKQQEVEYQFALANAFTICDAYHCAMHTGTNSNRMFIWTGTNGPTAANVASVVNDLDAIGPSTTGYDWTTYPERLQQAGVSWKVYQNMPDNFTDNPLAGFKQYRRANELSGKPVNHDSDCPAYDPAIDATQPLYKGIANTMPDGGFLGTFKEDIGKGQLPQVSWLVAPATYSEHPGPSSPVQGAWYIQEVLNALTERPELWSQTVFIINFDENDGYFDHIPSPSAPSIDVSGEVCGKSTLTTEQMSYEYATHAKASAGQPNFTDPKISNGVGVYGPGIRVPMYIISPWSRGGWVNSQTFDHSSVIRFLEQCFGVQEPNISPYRRAVCGDLTSAFNFKTPNLLPLPNLSGQSTKAEADAIRKAQEGMPQVSRPLNQAYPAQETGIRPSRALPYILHTSAKVDSASKTVKLMFSNTGSHAAVFHVYDKLNLDAIPRRYMVEAGKQLDDVWQTKENRYDLWVLGPNGFHRAFKGHLAKIAQREALPEIRVCMEECDPKMFLKVRHDGKQAVKLIVKANAYLPNKTWVIETATTEKELSWDMSEFGGWYDFTVTIENEPSFSRRFAGRIETNEDSISDPYMGFIGS</sequence>
<dbReference type="EMBL" id="APQL01000006">
    <property type="protein sequence ID" value="ENW06149.1"/>
    <property type="molecule type" value="Genomic_DNA"/>
</dbReference>
<evidence type="ECO:0000313" key="3">
    <source>
        <dbReference type="EMBL" id="ENW06149.1"/>
    </source>
</evidence>
<dbReference type="GeneID" id="29856497"/>
<reference evidence="3 4" key="1">
    <citation type="submission" date="2013-02" db="EMBL/GenBank/DDBJ databases">
        <title>The Genome Sequence of Acinetobacter beijerinckii CIP 110307.</title>
        <authorList>
            <consortium name="The Broad Institute Genome Sequencing Platform"/>
            <consortium name="The Broad Institute Genome Sequencing Center for Infectious Disease"/>
            <person name="Cerqueira G."/>
            <person name="Feldgarden M."/>
            <person name="Courvalin P."/>
            <person name="Perichon B."/>
            <person name="Grillot-Courvalin C."/>
            <person name="Clermont D."/>
            <person name="Rocha E."/>
            <person name="Yoon E.-J."/>
            <person name="Nemec A."/>
            <person name="Walker B."/>
            <person name="Young S.K."/>
            <person name="Zeng Q."/>
            <person name="Gargeya S."/>
            <person name="Fitzgerald M."/>
            <person name="Haas B."/>
            <person name="Abouelleil A."/>
            <person name="Alvarado L."/>
            <person name="Arachchi H.M."/>
            <person name="Berlin A.M."/>
            <person name="Chapman S.B."/>
            <person name="Dewar J."/>
            <person name="Goldberg J."/>
            <person name="Griggs A."/>
            <person name="Gujja S."/>
            <person name="Hansen M."/>
            <person name="Howarth C."/>
            <person name="Imamovic A."/>
            <person name="Larimer J."/>
            <person name="McCowan C."/>
            <person name="Murphy C."/>
            <person name="Neiman D."/>
            <person name="Pearson M."/>
            <person name="Priest M."/>
            <person name="Roberts A."/>
            <person name="Saif S."/>
            <person name="Shea T."/>
            <person name="Sisk P."/>
            <person name="Sykes S."/>
            <person name="Wortman J."/>
            <person name="Nusbaum C."/>
            <person name="Birren B."/>
        </authorList>
    </citation>
    <scope>NUCLEOTIDE SEQUENCE [LARGE SCALE GENOMIC DNA]</scope>
    <source>
        <strain evidence="3 4">CIP 110307</strain>
    </source>
</reference>
<evidence type="ECO:0000313" key="4">
    <source>
        <dbReference type="Proteomes" id="UP000017670"/>
    </source>
</evidence>
<dbReference type="PANTHER" id="PTHR31956">
    <property type="entry name" value="NON-SPECIFIC PHOSPHOLIPASE C4-RELATED"/>
    <property type="match status" value="1"/>
</dbReference>
<dbReference type="PANTHER" id="PTHR31956:SF36">
    <property type="entry name" value="NON-HEMOLYTIC PHOSPHOLIPASE C"/>
    <property type="match status" value="1"/>
</dbReference>
<evidence type="ECO:0000256" key="1">
    <source>
        <dbReference type="ARBA" id="ARBA00022801"/>
    </source>
</evidence>
<feature type="domain" description="Bacterial phospholipase C C-terminal" evidence="2">
    <location>
        <begin position="530"/>
        <end position="616"/>
    </location>
</feature>
<dbReference type="GO" id="GO:0034480">
    <property type="term" value="F:phosphatidylcholine phospholipase C activity"/>
    <property type="evidence" value="ECO:0007669"/>
    <property type="project" value="InterPro"/>
</dbReference>
<feature type="domain" description="Bacterial phospholipase C C-terminal" evidence="2">
    <location>
        <begin position="627"/>
        <end position="708"/>
    </location>
</feature>
<dbReference type="RefSeq" id="WP_005060575.1">
    <property type="nucleotide sequence ID" value="NZ_KB849765.1"/>
</dbReference>
<dbReference type="eggNOG" id="COG3511">
    <property type="taxonomic scope" value="Bacteria"/>
</dbReference>
<dbReference type="Pfam" id="PF04185">
    <property type="entry name" value="Phosphoesterase"/>
    <property type="match status" value="1"/>
</dbReference>
<dbReference type="Gene3D" id="3.40.720.10">
    <property type="entry name" value="Alkaline Phosphatase, subunit A"/>
    <property type="match status" value="2"/>
</dbReference>
<protein>
    <submittedName>
        <fullName evidence="3">Phospholipase C, phosphocholine-specific</fullName>
    </submittedName>
</protein>
<name>N9FMT7_9GAMM</name>
<dbReference type="InterPro" id="IPR017850">
    <property type="entry name" value="Alkaline_phosphatase_core_sf"/>
</dbReference>
<dbReference type="Pfam" id="PF05506">
    <property type="entry name" value="PLipase_C_C"/>
    <property type="match status" value="2"/>
</dbReference>
<dbReference type="Proteomes" id="UP000017670">
    <property type="component" value="Unassembled WGS sequence"/>
</dbReference>
<dbReference type="NCBIfam" id="TIGR03396">
    <property type="entry name" value="PC_PLC"/>
    <property type="match status" value="1"/>
</dbReference>
<dbReference type="InterPro" id="IPR017767">
    <property type="entry name" value="PC-PLC"/>
</dbReference>
<organism evidence="3 4">
    <name type="scientific">Acinetobacter beijerinckii CIP 110307</name>
    <dbReference type="NCBI Taxonomy" id="1217648"/>
    <lineage>
        <taxon>Bacteria</taxon>
        <taxon>Pseudomonadati</taxon>
        <taxon>Pseudomonadota</taxon>
        <taxon>Gammaproteobacteria</taxon>
        <taxon>Moraxellales</taxon>
        <taxon>Moraxellaceae</taxon>
        <taxon>Acinetobacter</taxon>
    </lineage>
</organism>
<gene>
    <name evidence="3" type="ORF">F933_01870</name>
</gene>
<comment type="caution">
    <text evidence="3">The sequence shown here is derived from an EMBL/GenBank/DDBJ whole genome shotgun (WGS) entry which is preliminary data.</text>
</comment>
<dbReference type="PATRIC" id="fig|1217648.3.peg.1824"/>
<dbReference type="HOGENOM" id="CLU_008770_1_0_6"/>
<dbReference type="STRING" id="262668.GCA_000931715_01088"/>
<dbReference type="InterPro" id="IPR008475">
    <property type="entry name" value="PLipase_C_C"/>
</dbReference>
<keyword evidence="1" id="KW-0378">Hydrolase</keyword>
<proteinExistence type="predicted"/>
<dbReference type="CDD" id="cd16014">
    <property type="entry name" value="PLC"/>
    <property type="match status" value="1"/>
</dbReference>
<accession>N9FMT7</accession>
<keyword evidence="4" id="KW-1185">Reference proteome</keyword>
<dbReference type="GO" id="GO:0016042">
    <property type="term" value="P:lipid catabolic process"/>
    <property type="evidence" value="ECO:0007669"/>
    <property type="project" value="InterPro"/>
</dbReference>
<evidence type="ECO:0000259" key="2">
    <source>
        <dbReference type="Pfam" id="PF05506"/>
    </source>
</evidence>
<dbReference type="AlphaFoldDB" id="N9FMT7"/>